<evidence type="ECO:0000313" key="3">
    <source>
        <dbReference type="EMBL" id="MCO8278071.1"/>
    </source>
</evidence>
<dbReference type="InterPro" id="IPR012337">
    <property type="entry name" value="RNaseH-like_sf"/>
</dbReference>
<dbReference type="NCBIfam" id="NF041680">
    <property type="entry name" value="transp_NF041680"/>
    <property type="match status" value="1"/>
</dbReference>
<keyword evidence="4" id="KW-1185">Reference proteome</keyword>
<evidence type="ECO:0000259" key="2">
    <source>
        <dbReference type="Pfam" id="PF13546"/>
    </source>
</evidence>
<accession>A0ABT1E4K9</accession>
<comment type="caution">
    <text evidence="3">The sequence shown here is derived from an EMBL/GenBank/DDBJ whole genome shotgun (WGS) entry which is preliminary data.</text>
</comment>
<feature type="domain" description="Transposase IS701-like DDE" evidence="2">
    <location>
        <begin position="48"/>
        <end position="284"/>
    </location>
</feature>
<protein>
    <submittedName>
        <fullName evidence="3">Transposase</fullName>
    </submittedName>
</protein>
<dbReference type="Pfam" id="PF13546">
    <property type="entry name" value="DDE_5"/>
    <property type="match status" value="1"/>
</dbReference>
<sequence>MRDWQQAATCSLSEEEANLLGEDQVAVVRSVVQLDGVDQGELRRFRGEVYDCFDLRADALFDLIDGICAPVTVNGVAYLSLAPGARRGHGAAYAAVAAGRIDEELLRDVLAGYRPRWWRPDFAVDASVWARCDAECSPERGFYYHPSRHSAGQPIVAGWCYSWLVALSGEADSWTAPLDACRLTVGDNPNLVAARQIRAVLPRLGALSQQALFAFDAGYDPVQLSVELAGTDTQIVTRVRDDRTYFARPVVPAGGRAGRPRRHGAKFACADPLTWPAPDAKLAADDEIYGQVQVSAWHRLHPKQRTYRDPDGLRIVEGTLIRLHVSRLPGRRDREPKTVWLWWHGPCESDLDLDRVWHAYLRRFDIEHTFRFAKQTLGWTTPKLRTPQQADRWTWLILATLTQLRLARPLVADHRLPWQKPQPAGTLTPGRVRQGFGHLLPTLGSPASAPKPTRPGPGRPKGSRSTPAQRHPAIKKTNVKTPKRRNRC</sequence>
<dbReference type="Proteomes" id="UP001523369">
    <property type="component" value="Unassembled WGS sequence"/>
</dbReference>
<gene>
    <name evidence="3" type="ORF">M1L60_46645</name>
</gene>
<proteinExistence type="predicted"/>
<feature type="compositionally biased region" description="Basic residues" evidence="1">
    <location>
        <begin position="472"/>
        <end position="488"/>
    </location>
</feature>
<dbReference type="SUPFAM" id="SSF53098">
    <property type="entry name" value="Ribonuclease H-like"/>
    <property type="match status" value="1"/>
</dbReference>
<evidence type="ECO:0000313" key="4">
    <source>
        <dbReference type="Proteomes" id="UP001523369"/>
    </source>
</evidence>
<feature type="region of interest" description="Disordered" evidence="1">
    <location>
        <begin position="419"/>
        <end position="488"/>
    </location>
</feature>
<name>A0ABT1E4K9_9ACTN</name>
<dbReference type="EMBL" id="JAMYJR010000087">
    <property type="protein sequence ID" value="MCO8278071.1"/>
    <property type="molecule type" value="Genomic_DNA"/>
</dbReference>
<dbReference type="RefSeq" id="WP_253244069.1">
    <property type="nucleotide sequence ID" value="NZ_JAMYJR010000087.1"/>
</dbReference>
<reference evidence="3 4" key="1">
    <citation type="submission" date="2022-06" db="EMBL/GenBank/DDBJ databases">
        <title>New Species of the Genus Actinoplanes, ActinopZanes ferrugineus.</title>
        <authorList>
            <person name="Ding P."/>
        </authorList>
    </citation>
    <scope>NUCLEOTIDE SEQUENCE [LARGE SCALE GENOMIC DNA]</scope>
    <source>
        <strain evidence="3 4">TRM88003</strain>
    </source>
</reference>
<organism evidence="3 4">
    <name type="scientific">Paractinoplanes aksuensis</name>
    <dbReference type="NCBI Taxonomy" id="2939490"/>
    <lineage>
        <taxon>Bacteria</taxon>
        <taxon>Bacillati</taxon>
        <taxon>Actinomycetota</taxon>
        <taxon>Actinomycetes</taxon>
        <taxon>Micromonosporales</taxon>
        <taxon>Micromonosporaceae</taxon>
        <taxon>Paractinoplanes</taxon>
    </lineage>
</organism>
<evidence type="ECO:0000256" key="1">
    <source>
        <dbReference type="SAM" id="MobiDB-lite"/>
    </source>
</evidence>
<dbReference type="InterPro" id="IPR038721">
    <property type="entry name" value="IS701-like_DDE_dom"/>
</dbReference>